<proteinExistence type="predicted"/>
<dbReference type="STRING" id="1122189.SAMN02745165_00786"/>
<dbReference type="AlphaFoldDB" id="A0A1M6DSK2"/>
<dbReference type="EMBL" id="FQZT01000002">
    <property type="protein sequence ID" value="SHI75988.1"/>
    <property type="molecule type" value="Genomic_DNA"/>
</dbReference>
<organism evidence="1 2">
    <name type="scientific">Malonomonas rubra DSM 5091</name>
    <dbReference type="NCBI Taxonomy" id="1122189"/>
    <lineage>
        <taxon>Bacteria</taxon>
        <taxon>Pseudomonadati</taxon>
        <taxon>Thermodesulfobacteriota</taxon>
        <taxon>Desulfuromonadia</taxon>
        <taxon>Desulfuromonadales</taxon>
        <taxon>Geopsychrobacteraceae</taxon>
        <taxon>Malonomonas</taxon>
    </lineage>
</organism>
<name>A0A1M6DSK2_MALRU</name>
<sequence>MMIMQKITNIRRTKRLILEAIEKLDLDLSGIKVLTEAASGSFAVTPLIAALANAQQVVAVGRDSRFGEFSKVKSHIEYLAREFGVEGQIRFSENIPQAHAAQAELVTNLGFLRPIDRDFVSLLPDNAAISLMWETWEFREDDIDLSACAERGVPVLGTCETDPRLQIFKYVGLLALKLLFEMNIEVFRSRILVVGGGPFGKEICGVLKDVGAIVLHWSPDICWQDVLGFKEFVDSCDALVLAEHHHKHKLLGGEFGLPLEWFRGQEVPLAHICGDFDAELLDHGVTKHPKKKVSPGYMTVTTDYVGLRPIVDLHTAGLKVGSELVCGMRKFGDTDRAIKHALENSPAMDWE</sequence>
<accession>A0A1M6DSK2</accession>
<dbReference type="Proteomes" id="UP000184171">
    <property type="component" value="Unassembled WGS sequence"/>
</dbReference>
<gene>
    <name evidence="1" type="ORF">SAMN02745165_00786</name>
</gene>
<evidence type="ECO:0000313" key="1">
    <source>
        <dbReference type="EMBL" id="SHI75988.1"/>
    </source>
</evidence>
<reference evidence="1 2" key="1">
    <citation type="submission" date="2016-11" db="EMBL/GenBank/DDBJ databases">
        <authorList>
            <person name="Jaros S."/>
            <person name="Januszkiewicz K."/>
            <person name="Wedrychowicz H."/>
        </authorList>
    </citation>
    <scope>NUCLEOTIDE SEQUENCE [LARGE SCALE GENOMIC DNA]</scope>
    <source>
        <strain evidence="1 2">DSM 5091</strain>
    </source>
</reference>
<evidence type="ECO:0000313" key="2">
    <source>
        <dbReference type="Proteomes" id="UP000184171"/>
    </source>
</evidence>
<protein>
    <submittedName>
        <fullName evidence="1">Uncharacterized protein</fullName>
    </submittedName>
</protein>
<keyword evidence="2" id="KW-1185">Reference proteome</keyword>